<evidence type="ECO:0008006" key="4">
    <source>
        <dbReference type="Google" id="ProtNLM"/>
    </source>
</evidence>
<evidence type="ECO:0000313" key="2">
    <source>
        <dbReference type="EMBL" id="QIN80413.1"/>
    </source>
</evidence>
<evidence type="ECO:0000256" key="1">
    <source>
        <dbReference type="SAM" id="MobiDB-lite"/>
    </source>
</evidence>
<keyword evidence="3" id="KW-1185">Reference proteome</keyword>
<feature type="compositionally biased region" description="Basic and acidic residues" evidence="1">
    <location>
        <begin position="7"/>
        <end position="29"/>
    </location>
</feature>
<dbReference type="KEGG" id="rmar:GBA65_19970"/>
<dbReference type="Proteomes" id="UP000502706">
    <property type="component" value="Chromosome"/>
</dbReference>
<accession>A0A6G8Q1S0</accession>
<protein>
    <recommendedName>
        <fullName evidence="4">DUF2786 domain-containing protein</fullName>
    </recommendedName>
</protein>
<dbReference type="RefSeq" id="WP_166398083.1">
    <property type="nucleotide sequence ID" value="NZ_CP045121.1"/>
</dbReference>
<organism evidence="2 3">
    <name type="scientific">Rubrobacter marinus</name>
    <dbReference type="NCBI Taxonomy" id="2653852"/>
    <lineage>
        <taxon>Bacteria</taxon>
        <taxon>Bacillati</taxon>
        <taxon>Actinomycetota</taxon>
        <taxon>Rubrobacteria</taxon>
        <taxon>Rubrobacterales</taxon>
        <taxon>Rubrobacteraceae</taxon>
        <taxon>Rubrobacter</taxon>
    </lineage>
</organism>
<feature type="region of interest" description="Disordered" evidence="1">
    <location>
        <begin position="1"/>
        <end position="50"/>
    </location>
</feature>
<name>A0A6G8Q1S0_9ACTN</name>
<evidence type="ECO:0000313" key="3">
    <source>
        <dbReference type="Proteomes" id="UP000502706"/>
    </source>
</evidence>
<feature type="compositionally biased region" description="Basic and acidic residues" evidence="1">
    <location>
        <begin position="38"/>
        <end position="50"/>
    </location>
</feature>
<dbReference type="AlphaFoldDB" id="A0A6G8Q1S0"/>
<dbReference type="EMBL" id="CP045121">
    <property type="protein sequence ID" value="QIN80413.1"/>
    <property type="molecule type" value="Genomic_DNA"/>
</dbReference>
<sequence>MSTQHGENNRSIDRDRLLKRMSDARESGDGKQVQGALEEAKRWLSDNHVGDNSVRDAQFRLLRAFPPLR</sequence>
<gene>
    <name evidence="2" type="ORF">GBA65_19970</name>
</gene>
<proteinExistence type="predicted"/>
<reference evidence="2 3" key="1">
    <citation type="submission" date="2019-10" db="EMBL/GenBank/DDBJ databases">
        <title>Rubrobacter sp nov SCSIO 52915 isolated from a deep-sea sediment in the South China Sea.</title>
        <authorList>
            <person name="Chen R.W."/>
        </authorList>
    </citation>
    <scope>NUCLEOTIDE SEQUENCE [LARGE SCALE GENOMIC DNA]</scope>
    <source>
        <strain evidence="2 3">SCSIO 52915</strain>
    </source>
</reference>